<dbReference type="InterPro" id="IPR011009">
    <property type="entry name" value="Kinase-like_dom_sf"/>
</dbReference>
<sequence>MRVRGVHGIMQGSSNGLVGKMLGTCTLEKLIGKGGMGAVYLARQQRPIRQVAVKVLHSYLGGNDGEFSQEFLTRFRREADVVARLEHMNIMPLYEYGEQDGLAYLVMPYLTGGSLSERLKRQGALPLGDVVSYMDQAASALDYAHAQGVIHRDLKPANFLLHADGRLVLTDFGIARFADDVVPGAALTRTGVTLGTPEYMAPEMALGEAVDYRADIYELGVVLYTLLSGHVPFTGSSSLAVITRHLQETLPLLHQAHPEIPAGVDAVIQKATAKDRMQRYASVRDMARALHAAIEQPNGYQALGEDAVPTVIQPGGAPTILAANTPPSGIGISDSTPTTRASAMNYGPFNERSSSSNTPVYLPTPPPPPPPRSSFVPPKQKGAWWLVPLLVICAVVLVLAVVITGTQLFKNNAVTGVTGTPTAQATPTSGPTATPTAAPTATPAPKPTSVPTQAPPPASGKVPTGPLLYSAASPGPACDTGSGTWTIYNGANINCQSNGTQITNTATSQALQGIFLTALPGKNYPNDYVLEVNVQQVQSSNSSFGLYFRNQPGNQQGTYTFLIAPDGSWQATVYDNATGAPKVLSKGTFGDTHAASKLMVVVKGSQFNFYSNGKALGSVSDATYASGTVGLAVDQGGTVTVSNFAMYATA</sequence>
<keyword evidence="3 6" id="KW-0547">Nucleotide-binding</keyword>
<feature type="domain" description="Protein kinase" evidence="9">
    <location>
        <begin position="25"/>
        <end position="294"/>
    </location>
</feature>
<evidence type="ECO:0000313" key="10">
    <source>
        <dbReference type="EMBL" id="GLV56370.1"/>
    </source>
</evidence>
<evidence type="ECO:0000313" key="11">
    <source>
        <dbReference type="Proteomes" id="UP001344906"/>
    </source>
</evidence>
<evidence type="ECO:0000256" key="1">
    <source>
        <dbReference type="ARBA" id="ARBA00012513"/>
    </source>
</evidence>
<keyword evidence="4" id="KW-0418">Kinase</keyword>
<feature type="compositionally biased region" description="Low complexity" evidence="7">
    <location>
        <begin position="416"/>
        <end position="441"/>
    </location>
</feature>
<evidence type="ECO:0000256" key="3">
    <source>
        <dbReference type="ARBA" id="ARBA00022741"/>
    </source>
</evidence>
<gene>
    <name evidence="10" type="ORF">KDH_32110</name>
</gene>
<dbReference type="PROSITE" id="PS50011">
    <property type="entry name" value="PROTEIN_KINASE_DOM"/>
    <property type="match status" value="1"/>
</dbReference>
<dbReference type="Gene3D" id="3.30.200.20">
    <property type="entry name" value="Phosphorylase Kinase, domain 1"/>
    <property type="match status" value="1"/>
</dbReference>
<dbReference type="InterPro" id="IPR000719">
    <property type="entry name" value="Prot_kinase_dom"/>
</dbReference>
<dbReference type="InterPro" id="IPR008271">
    <property type="entry name" value="Ser/Thr_kinase_AS"/>
</dbReference>
<dbReference type="PROSITE" id="PS00108">
    <property type="entry name" value="PROTEIN_KINASE_ST"/>
    <property type="match status" value="1"/>
</dbReference>
<dbReference type="EMBL" id="BSRI01000002">
    <property type="protein sequence ID" value="GLV56370.1"/>
    <property type="molecule type" value="Genomic_DNA"/>
</dbReference>
<keyword evidence="8" id="KW-0472">Membrane</keyword>
<dbReference type="Pfam" id="PF00069">
    <property type="entry name" value="Pkinase"/>
    <property type="match status" value="1"/>
</dbReference>
<feature type="compositionally biased region" description="Pro residues" evidence="7">
    <location>
        <begin position="362"/>
        <end position="372"/>
    </location>
</feature>
<evidence type="ECO:0000259" key="9">
    <source>
        <dbReference type="PROSITE" id="PS50011"/>
    </source>
</evidence>
<feature type="binding site" evidence="6">
    <location>
        <position position="54"/>
    </location>
    <ligand>
        <name>ATP</name>
        <dbReference type="ChEBI" id="CHEBI:30616"/>
    </ligand>
</feature>
<protein>
    <recommendedName>
        <fullName evidence="1">non-specific serine/threonine protein kinase</fullName>
        <ecNumber evidence="1">2.7.11.1</ecNumber>
    </recommendedName>
</protein>
<feature type="region of interest" description="Disordered" evidence="7">
    <location>
        <begin position="332"/>
        <end position="376"/>
    </location>
</feature>
<feature type="transmembrane region" description="Helical" evidence="8">
    <location>
        <begin position="382"/>
        <end position="403"/>
    </location>
</feature>
<dbReference type="SMART" id="SM00220">
    <property type="entry name" value="S_TKc"/>
    <property type="match status" value="1"/>
</dbReference>
<dbReference type="PANTHER" id="PTHR43289:SF6">
    <property type="entry name" value="SERINE_THREONINE-PROTEIN KINASE NEKL-3"/>
    <property type="match status" value="1"/>
</dbReference>
<dbReference type="CDD" id="cd14014">
    <property type="entry name" value="STKc_PknB_like"/>
    <property type="match status" value="1"/>
</dbReference>
<dbReference type="PANTHER" id="PTHR43289">
    <property type="entry name" value="MITOGEN-ACTIVATED PROTEIN KINASE KINASE KINASE 20-RELATED"/>
    <property type="match status" value="1"/>
</dbReference>
<reference evidence="10 11" key="1">
    <citation type="submission" date="2023-02" db="EMBL/GenBank/DDBJ databases">
        <title>Dictyobacter halimunensis sp. nov., a new member of the class Ktedonobacteria from forest soil in a geothermal area.</title>
        <authorList>
            <person name="Rachmania M.K."/>
            <person name="Ningsih F."/>
            <person name="Sakai Y."/>
            <person name="Yabe S."/>
            <person name="Yokota A."/>
            <person name="Sjamsuridzal W."/>
        </authorList>
    </citation>
    <scope>NUCLEOTIDE SEQUENCE [LARGE SCALE GENOMIC DNA]</scope>
    <source>
        <strain evidence="10 11">S3.2.2.5</strain>
    </source>
</reference>
<dbReference type="Gene3D" id="2.60.120.560">
    <property type="entry name" value="Exo-inulinase, domain 1"/>
    <property type="match status" value="1"/>
</dbReference>
<feature type="region of interest" description="Disordered" evidence="7">
    <location>
        <begin position="416"/>
        <end position="466"/>
    </location>
</feature>
<keyword evidence="8" id="KW-1133">Transmembrane helix</keyword>
<name>A0ABQ6FRK2_9CHLR</name>
<dbReference type="EC" id="2.7.11.1" evidence="1"/>
<accession>A0ABQ6FRK2</accession>
<dbReference type="Proteomes" id="UP001344906">
    <property type="component" value="Unassembled WGS sequence"/>
</dbReference>
<feature type="compositionally biased region" description="Pro residues" evidence="7">
    <location>
        <begin position="442"/>
        <end position="458"/>
    </location>
</feature>
<keyword evidence="8" id="KW-0812">Transmembrane</keyword>
<keyword evidence="5 6" id="KW-0067">ATP-binding</keyword>
<feature type="compositionally biased region" description="Polar residues" evidence="7">
    <location>
        <begin position="333"/>
        <end position="342"/>
    </location>
</feature>
<evidence type="ECO:0000256" key="4">
    <source>
        <dbReference type="ARBA" id="ARBA00022777"/>
    </source>
</evidence>
<evidence type="ECO:0000256" key="8">
    <source>
        <dbReference type="SAM" id="Phobius"/>
    </source>
</evidence>
<evidence type="ECO:0000256" key="5">
    <source>
        <dbReference type="ARBA" id="ARBA00022840"/>
    </source>
</evidence>
<evidence type="ECO:0000256" key="2">
    <source>
        <dbReference type="ARBA" id="ARBA00022679"/>
    </source>
</evidence>
<evidence type="ECO:0000256" key="6">
    <source>
        <dbReference type="PROSITE-ProRule" id="PRU10141"/>
    </source>
</evidence>
<proteinExistence type="predicted"/>
<dbReference type="Gene3D" id="1.10.510.10">
    <property type="entry name" value="Transferase(Phosphotransferase) domain 1"/>
    <property type="match status" value="1"/>
</dbReference>
<dbReference type="SUPFAM" id="SSF56112">
    <property type="entry name" value="Protein kinase-like (PK-like)"/>
    <property type="match status" value="1"/>
</dbReference>
<organism evidence="10 11">
    <name type="scientific">Dictyobacter halimunensis</name>
    <dbReference type="NCBI Taxonomy" id="3026934"/>
    <lineage>
        <taxon>Bacteria</taxon>
        <taxon>Bacillati</taxon>
        <taxon>Chloroflexota</taxon>
        <taxon>Ktedonobacteria</taxon>
        <taxon>Ktedonobacterales</taxon>
        <taxon>Dictyobacteraceae</taxon>
        <taxon>Dictyobacter</taxon>
    </lineage>
</organism>
<dbReference type="InterPro" id="IPR017441">
    <property type="entry name" value="Protein_kinase_ATP_BS"/>
</dbReference>
<evidence type="ECO:0000256" key="7">
    <source>
        <dbReference type="SAM" id="MobiDB-lite"/>
    </source>
</evidence>
<comment type="caution">
    <text evidence="10">The sequence shown here is derived from an EMBL/GenBank/DDBJ whole genome shotgun (WGS) entry which is preliminary data.</text>
</comment>
<keyword evidence="11" id="KW-1185">Reference proteome</keyword>
<keyword evidence="2" id="KW-0808">Transferase</keyword>
<dbReference type="PROSITE" id="PS00107">
    <property type="entry name" value="PROTEIN_KINASE_ATP"/>
    <property type="match status" value="1"/>
</dbReference>